<accession>A0ABP5NVQ7</accession>
<reference evidence="3" key="1">
    <citation type="journal article" date="2019" name="Int. J. Syst. Evol. Microbiol.">
        <title>The Global Catalogue of Microorganisms (GCM) 10K type strain sequencing project: providing services to taxonomists for standard genome sequencing and annotation.</title>
        <authorList>
            <consortium name="The Broad Institute Genomics Platform"/>
            <consortium name="The Broad Institute Genome Sequencing Center for Infectious Disease"/>
            <person name="Wu L."/>
            <person name="Ma J."/>
        </authorList>
    </citation>
    <scope>NUCLEOTIDE SEQUENCE [LARGE SCALE GENOMIC DNA]</scope>
    <source>
        <strain evidence="3">JCM 16034</strain>
    </source>
</reference>
<comment type="caution">
    <text evidence="2">The sequence shown here is derived from an EMBL/GenBank/DDBJ whole genome shotgun (WGS) entry which is preliminary data.</text>
</comment>
<dbReference type="InterPro" id="IPR000601">
    <property type="entry name" value="PKD_dom"/>
</dbReference>
<name>A0ABP5NVQ7_9MICC</name>
<evidence type="ECO:0000313" key="3">
    <source>
        <dbReference type="Proteomes" id="UP001500432"/>
    </source>
</evidence>
<feature type="domain" description="PKD" evidence="1">
    <location>
        <begin position="138"/>
        <end position="186"/>
    </location>
</feature>
<keyword evidence="3" id="KW-1185">Reference proteome</keyword>
<dbReference type="PROSITE" id="PS50093">
    <property type="entry name" value="PKD"/>
    <property type="match status" value="1"/>
</dbReference>
<organism evidence="2 3">
    <name type="scientific">Sinomonas flava</name>
    <dbReference type="NCBI Taxonomy" id="496857"/>
    <lineage>
        <taxon>Bacteria</taxon>
        <taxon>Bacillati</taxon>
        <taxon>Actinomycetota</taxon>
        <taxon>Actinomycetes</taxon>
        <taxon>Micrococcales</taxon>
        <taxon>Micrococcaceae</taxon>
        <taxon>Sinomonas</taxon>
    </lineage>
</organism>
<evidence type="ECO:0000259" key="1">
    <source>
        <dbReference type="PROSITE" id="PS50093"/>
    </source>
</evidence>
<dbReference type="EMBL" id="BAAAQW010000010">
    <property type="protein sequence ID" value="GAA2202388.1"/>
    <property type="molecule type" value="Genomic_DNA"/>
</dbReference>
<evidence type="ECO:0000313" key="2">
    <source>
        <dbReference type="EMBL" id="GAA2202388.1"/>
    </source>
</evidence>
<proteinExistence type="predicted"/>
<dbReference type="Proteomes" id="UP001500432">
    <property type="component" value="Unassembled WGS sequence"/>
</dbReference>
<sequence>MPGGLVAGAPQPYWDRACLTDPNEVATKCLPQQDRCGGDGELMQLMVPVPGATPARYAKSGTPTCQFPDQPMPAQGPAAIPPFTQKEFRELPLAAAIIGSQPGRHTLKGAETNIYADAKDQTFNLTLAGHGFVIRARPAEYRWTYGDGAALTTPAPGGPIPESRWGEKTVTSHAYAATGTVAVGLTTIFTGEYSVNGGPFQAIVGTAEVPSLPRTLSIWRSEVKRYADDCNVNPAGDGCS</sequence>
<gene>
    <name evidence="2" type="ORF">GCM10009849_30600</name>
</gene>
<protein>
    <recommendedName>
        <fullName evidence="1">PKD domain-containing protein</fullName>
    </recommendedName>
</protein>